<name>A0A6C0M2N9_9ZZZZ</name>
<reference evidence="2" key="1">
    <citation type="journal article" date="2020" name="Nature">
        <title>Giant virus diversity and host interactions through global metagenomics.</title>
        <authorList>
            <person name="Schulz F."/>
            <person name="Roux S."/>
            <person name="Paez-Espino D."/>
            <person name="Jungbluth S."/>
            <person name="Walsh D.A."/>
            <person name="Denef V.J."/>
            <person name="McMahon K.D."/>
            <person name="Konstantinidis K.T."/>
            <person name="Eloe-Fadrosh E.A."/>
            <person name="Kyrpides N.C."/>
            <person name="Woyke T."/>
        </authorList>
    </citation>
    <scope>NUCLEOTIDE SEQUENCE</scope>
    <source>
        <strain evidence="2">GVMAG-S-1035124-57</strain>
    </source>
</reference>
<evidence type="ECO:0000313" key="2">
    <source>
        <dbReference type="EMBL" id="QHU36753.1"/>
    </source>
</evidence>
<dbReference type="EMBL" id="MN740631">
    <property type="protein sequence ID" value="QHU36753.1"/>
    <property type="molecule type" value="Genomic_DNA"/>
</dbReference>
<evidence type="ECO:0000256" key="1">
    <source>
        <dbReference type="SAM" id="MobiDB-lite"/>
    </source>
</evidence>
<sequence>MSNHFHKLESLLASIDGELCRLLKEIQLKTKSDVGMFEDFNGAWIPHLDKLAALAKMHVDIMQNCSGFLINMNDFYTMCKSIDSMVTELGLVPFPDKKGLSAIYSSKHLADFFAKASVVYKKTNSLKIIPYNDTDPYQQFQITLHNLVKQRIEVCDCVIGRLKWYIETLQLLSRSDAQKMTSVVETILKPGCTIFRIPKTSSLDQLIQRATELLHIKEHPEPFSPDMAVAVHDMIRKGEKVKRRADVHQLMREGYSKPLGSGQSNFQTRHRQQSPHSWVHYIPSSYGNAVDRAQAKAEAEEGAAKTIQRMFRLKNKSSARSPRSPKKGGSKRIMKTRTRTRTITRA</sequence>
<dbReference type="AlphaFoldDB" id="A0A6C0M2N9"/>
<accession>A0A6C0M2N9</accession>
<feature type="region of interest" description="Disordered" evidence="1">
    <location>
        <begin position="313"/>
        <end position="346"/>
    </location>
</feature>
<protein>
    <submittedName>
        <fullName evidence="2">Uncharacterized protein</fullName>
    </submittedName>
</protein>
<organism evidence="2">
    <name type="scientific">viral metagenome</name>
    <dbReference type="NCBI Taxonomy" id="1070528"/>
    <lineage>
        <taxon>unclassified sequences</taxon>
        <taxon>metagenomes</taxon>
        <taxon>organismal metagenomes</taxon>
    </lineage>
</organism>
<proteinExistence type="predicted"/>
<feature type="region of interest" description="Disordered" evidence="1">
    <location>
        <begin position="255"/>
        <end position="274"/>
    </location>
</feature>